<dbReference type="InterPro" id="IPR041121">
    <property type="entry name" value="SDH_C"/>
</dbReference>
<dbReference type="GO" id="GO:0009423">
    <property type="term" value="P:chorismate biosynthetic process"/>
    <property type="evidence" value="ECO:0007669"/>
    <property type="project" value="UniProtKB-UniRule"/>
</dbReference>
<feature type="binding site" evidence="4">
    <location>
        <position position="85"/>
    </location>
    <ligand>
        <name>shikimate</name>
        <dbReference type="ChEBI" id="CHEBI:36208"/>
    </ligand>
</feature>
<dbReference type="HOGENOM" id="CLU_044063_4_1_0"/>
<feature type="binding site" evidence="4">
    <location>
        <begin position="32"/>
        <end position="34"/>
    </location>
    <ligand>
        <name>shikimate</name>
        <dbReference type="ChEBI" id="CHEBI:36208"/>
    </ligand>
</feature>
<keyword evidence="4" id="KW-0028">Amino-acid biosynthesis</keyword>
<dbReference type="CDD" id="cd01065">
    <property type="entry name" value="NAD_bind_Shikimate_DH"/>
    <property type="match status" value="1"/>
</dbReference>
<dbReference type="STRING" id="583355.Caka_0415"/>
<dbReference type="GO" id="GO:0008652">
    <property type="term" value="P:amino acid biosynthetic process"/>
    <property type="evidence" value="ECO:0007669"/>
    <property type="project" value="UniProtKB-KW"/>
</dbReference>
<keyword evidence="8" id="KW-1185">Reference proteome</keyword>
<dbReference type="PANTHER" id="PTHR21089:SF1">
    <property type="entry name" value="BIFUNCTIONAL 3-DEHYDROQUINATE DEHYDRATASE_SHIKIMATE DEHYDROGENASE, CHLOROPLASTIC"/>
    <property type="match status" value="1"/>
</dbReference>
<comment type="similarity">
    <text evidence="4">Belongs to the shikimate dehydrogenase family.</text>
</comment>
<dbReference type="Gene3D" id="3.40.50.10860">
    <property type="entry name" value="Leucine Dehydrogenase, chain A, domain 1"/>
    <property type="match status" value="1"/>
</dbReference>
<dbReference type="InterPro" id="IPR036291">
    <property type="entry name" value="NAD(P)-bd_dom_sf"/>
</dbReference>
<comment type="subunit">
    <text evidence="4">Homodimer.</text>
</comment>
<evidence type="ECO:0000259" key="5">
    <source>
        <dbReference type="Pfam" id="PF08501"/>
    </source>
</evidence>
<dbReference type="AlphaFoldDB" id="D5EN05"/>
<dbReference type="GO" id="GO:0009073">
    <property type="term" value="P:aromatic amino acid family biosynthetic process"/>
    <property type="evidence" value="ECO:0007669"/>
    <property type="project" value="UniProtKB-KW"/>
</dbReference>
<name>D5EN05_CORAD</name>
<dbReference type="InterPro" id="IPR022893">
    <property type="entry name" value="Shikimate_DH_fam"/>
</dbReference>
<comment type="function">
    <text evidence="4">Involved in the biosynthesis of the chorismate, which leads to the biosynthesis of aromatic amino acids. Catalyzes the reversible NADPH linked reduction of 3-dehydroshikimate (DHSA) to yield shikimate (SA).</text>
</comment>
<gene>
    <name evidence="4" type="primary">aroE</name>
    <name evidence="7" type="ordered locus">Caka_0415</name>
</gene>
<dbReference type="Pfam" id="PF18317">
    <property type="entry name" value="SDH_C"/>
    <property type="match status" value="1"/>
</dbReference>
<comment type="catalytic activity">
    <reaction evidence="4">
        <text>shikimate + NADP(+) = 3-dehydroshikimate + NADPH + H(+)</text>
        <dbReference type="Rhea" id="RHEA:17737"/>
        <dbReference type="ChEBI" id="CHEBI:15378"/>
        <dbReference type="ChEBI" id="CHEBI:16630"/>
        <dbReference type="ChEBI" id="CHEBI:36208"/>
        <dbReference type="ChEBI" id="CHEBI:57783"/>
        <dbReference type="ChEBI" id="CHEBI:58349"/>
        <dbReference type="EC" id="1.1.1.25"/>
    </reaction>
</comment>
<feature type="domain" description="Shikimate dehydrogenase substrate binding N-terminal" evidence="5">
    <location>
        <begin position="24"/>
        <end position="112"/>
    </location>
</feature>
<dbReference type="UniPathway" id="UPA00053">
    <property type="reaction ID" value="UER00087"/>
</dbReference>
<dbReference type="InterPro" id="IPR013708">
    <property type="entry name" value="Shikimate_DH-bd_N"/>
</dbReference>
<dbReference type="EMBL" id="CP001998">
    <property type="protein sequence ID" value="ADE53440.1"/>
    <property type="molecule type" value="Genomic_DNA"/>
</dbReference>
<dbReference type="InterPro" id="IPR046346">
    <property type="entry name" value="Aminoacid_DH-like_N_sf"/>
</dbReference>
<dbReference type="KEGG" id="caa:Caka_0415"/>
<dbReference type="Proteomes" id="UP000000925">
    <property type="component" value="Chromosome"/>
</dbReference>
<feature type="domain" description="SDH C-terminal" evidence="6">
    <location>
        <begin position="267"/>
        <end position="297"/>
    </location>
</feature>
<evidence type="ECO:0000313" key="8">
    <source>
        <dbReference type="Proteomes" id="UP000000925"/>
    </source>
</evidence>
<evidence type="ECO:0000256" key="4">
    <source>
        <dbReference type="HAMAP-Rule" id="MF_00222"/>
    </source>
</evidence>
<keyword evidence="4" id="KW-0521">NADP</keyword>
<evidence type="ECO:0000256" key="2">
    <source>
        <dbReference type="ARBA" id="ARBA00023002"/>
    </source>
</evidence>
<dbReference type="eggNOG" id="COG0169">
    <property type="taxonomic scope" value="Bacteria"/>
</dbReference>
<feature type="binding site" evidence="4">
    <location>
        <position position="110"/>
    </location>
    <ligand>
        <name>shikimate</name>
        <dbReference type="ChEBI" id="CHEBI:36208"/>
    </ligand>
</feature>
<comment type="caution">
    <text evidence="4">Lacks conserved residue(s) required for the propagation of feature annotation.</text>
</comment>
<feature type="binding site" evidence="4">
    <location>
        <position position="246"/>
    </location>
    <ligand>
        <name>shikimate</name>
        <dbReference type="ChEBI" id="CHEBI:36208"/>
    </ligand>
</feature>
<dbReference type="Gene3D" id="3.40.50.720">
    <property type="entry name" value="NAD(P)-binding Rossmann-like Domain"/>
    <property type="match status" value="1"/>
</dbReference>
<sequence length="308" mass="33550">MDTDRTYTLQDLHELDFPGTPLAVLGYPVKHSVSPAMHNAAIAVLQEQASRFRDWQYYRFEIEPERLAEALPLFHRKNFLGLNLTVPHKIIAMDLVQGVSADGQRIGAVNTLVWDELGYDGFNTDGYGIKTGLQVDLAVELPGAHVMLLGSGGAARAAAVQCVTDNCDTLYIGNRSPERLQDLLSTLGKIPSRTRIVPFALGDVPSDLPEQGVVINATSLGLKDADGAPIDITGVPADWTVYDMIYNPEATTLLKAASARGLRTANGLSMLVHQGARSLEIWSHMDVDDHAMMNAARHALNLPPRNYV</sequence>
<dbReference type="SUPFAM" id="SSF53223">
    <property type="entry name" value="Aminoacid dehydrogenase-like, N-terminal domain"/>
    <property type="match status" value="1"/>
</dbReference>
<feature type="binding site" evidence="4">
    <location>
        <position position="274"/>
    </location>
    <ligand>
        <name>shikimate</name>
        <dbReference type="ChEBI" id="CHEBI:36208"/>
    </ligand>
</feature>
<feature type="binding site" evidence="4">
    <location>
        <position position="244"/>
    </location>
    <ligand>
        <name>NADP(+)</name>
        <dbReference type="ChEBI" id="CHEBI:58349"/>
    </ligand>
</feature>
<evidence type="ECO:0000256" key="1">
    <source>
        <dbReference type="ARBA" id="ARBA00004871"/>
    </source>
</evidence>
<dbReference type="SUPFAM" id="SSF51735">
    <property type="entry name" value="NAD(P)-binding Rossmann-fold domains"/>
    <property type="match status" value="1"/>
</dbReference>
<keyword evidence="2 4" id="KW-0560">Oxidoreductase</keyword>
<dbReference type="GO" id="GO:0004764">
    <property type="term" value="F:shikimate 3-dehydrogenase (NADP+) activity"/>
    <property type="evidence" value="ECO:0007669"/>
    <property type="project" value="UniProtKB-UniRule"/>
</dbReference>
<feature type="binding site" evidence="4">
    <location>
        <position position="267"/>
    </location>
    <ligand>
        <name>NADP(+)</name>
        <dbReference type="ChEBI" id="CHEBI:58349"/>
    </ligand>
</feature>
<feature type="binding site" evidence="4">
    <location>
        <begin position="150"/>
        <end position="154"/>
    </location>
    <ligand>
        <name>NADP(+)</name>
        <dbReference type="ChEBI" id="CHEBI:58349"/>
    </ligand>
</feature>
<evidence type="ECO:0000259" key="6">
    <source>
        <dbReference type="Pfam" id="PF18317"/>
    </source>
</evidence>
<protein>
    <recommendedName>
        <fullName evidence="4">Shikimate dehydrogenase (NADP(+))</fullName>
        <shortName evidence="4">SDH</shortName>
        <ecNumber evidence="4">1.1.1.25</ecNumber>
    </recommendedName>
</protein>
<feature type="active site" description="Proton acceptor" evidence="4">
    <location>
        <position position="89"/>
    </location>
</feature>
<proteinExistence type="inferred from homology"/>
<feature type="binding site" evidence="4">
    <location>
        <position position="125"/>
    </location>
    <ligand>
        <name>shikimate</name>
        <dbReference type="ChEBI" id="CHEBI:36208"/>
    </ligand>
</feature>
<reference evidence="7 8" key="1">
    <citation type="journal article" date="2010" name="Stand. Genomic Sci.">
        <title>Complete genome sequence of Coraliomargarita akajimensis type strain (04OKA010-24).</title>
        <authorList>
            <person name="Mavromatis K."/>
            <person name="Abt B."/>
            <person name="Brambilla E."/>
            <person name="Lapidus A."/>
            <person name="Copeland A."/>
            <person name="Deshpande S."/>
            <person name="Nolan M."/>
            <person name="Lucas S."/>
            <person name="Tice H."/>
            <person name="Cheng J.F."/>
            <person name="Han C."/>
            <person name="Detter J.C."/>
            <person name="Woyke T."/>
            <person name="Goodwin L."/>
            <person name="Pitluck S."/>
            <person name="Held B."/>
            <person name="Brettin T."/>
            <person name="Tapia R."/>
            <person name="Ivanova N."/>
            <person name="Mikhailova N."/>
            <person name="Pati A."/>
            <person name="Liolios K."/>
            <person name="Chen A."/>
            <person name="Palaniappan K."/>
            <person name="Land M."/>
            <person name="Hauser L."/>
            <person name="Chang Y.J."/>
            <person name="Jeffries C.D."/>
            <person name="Rohde M."/>
            <person name="Goker M."/>
            <person name="Bristow J."/>
            <person name="Eisen J.A."/>
            <person name="Markowitz V."/>
            <person name="Hugenholtz P."/>
            <person name="Klenk H.P."/>
            <person name="Kyrpides N.C."/>
        </authorList>
    </citation>
    <scope>NUCLEOTIDE SEQUENCE [LARGE SCALE GENOMIC DNA]</scope>
    <source>
        <strain evidence="8">DSM 45221 / IAM 15411 / JCM 23193 / KCTC 12865</strain>
    </source>
</reference>
<dbReference type="Pfam" id="PF08501">
    <property type="entry name" value="Shikimate_dh_N"/>
    <property type="match status" value="1"/>
</dbReference>
<dbReference type="HAMAP" id="MF_00222">
    <property type="entry name" value="Shikimate_DH_AroE"/>
    <property type="match status" value="1"/>
</dbReference>
<dbReference type="GO" id="GO:0005829">
    <property type="term" value="C:cytosol"/>
    <property type="evidence" value="ECO:0007669"/>
    <property type="project" value="TreeGrafter"/>
</dbReference>
<dbReference type="RefSeq" id="WP_013042165.1">
    <property type="nucleotide sequence ID" value="NC_014008.1"/>
</dbReference>
<dbReference type="EC" id="1.1.1.25" evidence="4"/>
<keyword evidence="3 4" id="KW-0057">Aromatic amino acid biosynthesis</keyword>
<dbReference type="GO" id="GO:0019632">
    <property type="term" value="P:shikimate metabolic process"/>
    <property type="evidence" value="ECO:0007669"/>
    <property type="project" value="TreeGrafter"/>
</dbReference>
<dbReference type="PANTHER" id="PTHR21089">
    <property type="entry name" value="SHIKIMATE DEHYDROGENASE"/>
    <property type="match status" value="1"/>
</dbReference>
<organism evidence="7 8">
    <name type="scientific">Coraliomargarita akajimensis (strain DSM 45221 / IAM 15411 / JCM 23193 / KCTC 12865 / 04OKA010-24)</name>
    <dbReference type="NCBI Taxonomy" id="583355"/>
    <lineage>
        <taxon>Bacteria</taxon>
        <taxon>Pseudomonadati</taxon>
        <taxon>Verrucomicrobiota</taxon>
        <taxon>Opitutia</taxon>
        <taxon>Puniceicoccales</taxon>
        <taxon>Coraliomargaritaceae</taxon>
        <taxon>Coraliomargarita</taxon>
    </lineage>
</organism>
<evidence type="ECO:0000313" key="7">
    <source>
        <dbReference type="EMBL" id="ADE53440.1"/>
    </source>
</evidence>
<comment type="pathway">
    <text evidence="1 4">Metabolic intermediate biosynthesis; chorismate biosynthesis; chorismate from D-erythrose 4-phosphate and phosphoenolpyruvate: step 4/7.</text>
</comment>
<dbReference type="GO" id="GO:0050661">
    <property type="term" value="F:NADP binding"/>
    <property type="evidence" value="ECO:0007669"/>
    <property type="project" value="TreeGrafter"/>
</dbReference>
<accession>D5EN05</accession>
<evidence type="ECO:0000256" key="3">
    <source>
        <dbReference type="ARBA" id="ARBA00023141"/>
    </source>
</evidence>